<dbReference type="SUPFAM" id="SSF56112">
    <property type="entry name" value="Protein kinase-like (PK-like)"/>
    <property type="match status" value="1"/>
</dbReference>
<dbReference type="Gene3D" id="2.120.10.80">
    <property type="entry name" value="Kelch-type beta propeller"/>
    <property type="match status" value="1"/>
</dbReference>
<dbReference type="Gene3D" id="3.10.20.90">
    <property type="entry name" value="Phosphatidylinositol 3-kinase Catalytic Subunit, Chain A, domain 1"/>
    <property type="match status" value="1"/>
</dbReference>
<dbReference type="CDD" id="cd06606">
    <property type="entry name" value="STKc_MAPKKK"/>
    <property type="match status" value="1"/>
</dbReference>
<dbReference type="EMBL" id="GG738852">
    <property type="protein sequence ID" value="EFC47949.1"/>
    <property type="molecule type" value="Genomic_DNA"/>
</dbReference>
<dbReference type="SMART" id="SM00220">
    <property type="entry name" value="S_TKc"/>
    <property type="match status" value="1"/>
</dbReference>
<keyword evidence="2 5" id="KW-0547">Nucleotide-binding</keyword>
<dbReference type="PANTHER" id="PTHR48016:SF56">
    <property type="entry name" value="MAPKK KINASE"/>
    <property type="match status" value="1"/>
</dbReference>
<reference evidence="9 10" key="1">
    <citation type="journal article" date="2010" name="Cell">
        <title>The genome of Naegleria gruberi illuminates early eukaryotic versatility.</title>
        <authorList>
            <person name="Fritz-Laylin L.K."/>
            <person name="Prochnik S.E."/>
            <person name="Ginger M.L."/>
            <person name="Dacks J.B."/>
            <person name="Carpenter M.L."/>
            <person name="Field M.C."/>
            <person name="Kuo A."/>
            <person name="Paredez A."/>
            <person name="Chapman J."/>
            <person name="Pham J."/>
            <person name="Shu S."/>
            <person name="Neupane R."/>
            <person name="Cipriano M."/>
            <person name="Mancuso J."/>
            <person name="Tu H."/>
            <person name="Salamov A."/>
            <person name="Lindquist E."/>
            <person name="Shapiro H."/>
            <person name="Lucas S."/>
            <person name="Grigoriev I.V."/>
            <person name="Cande W.Z."/>
            <person name="Fulton C."/>
            <person name="Rokhsar D.S."/>
            <person name="Dawson S.C."/>
        </authorList>
    </citation>
    <scope>NUCLEOTIDE SEQUENCE [LARGE SCALE GENOMIC DNA]</scope>
    <source>
        <strain evidence="9 10">NEG-M</strain>
    </source>
</reference>
<dbReference type="VEuPathDB" id="AmoebaDB:NAEGRDRAFT_78570"/>
<feature type="domain" description="Protein kinase" evidence="7">
    <location>
        <begin position="320"/>
        <end position="582"/>
    </location>
</feature>
<evidence type="ECO:0000256" key="5">
    <source>
        <dbReference type="PROSITE-ProRule" id="PRU10141"/>
    </source>
</evidence>
<dbReference type="STRING" id="5762.D2V5H2"/>
<dbReference type="Pfam" id="PF00069">
    <property type="entry name" value="Pkinase"/>
    <property type="match status" value="1"/>
</dbReference>
<dbReference type="GO" id="GO:0004672">
    <property type="term" value="F:protein kinase activity"/>
    <property type="evidence" value="ECO:0007669"/>
    <property type="project" value="InterPro"/>
</dbReference>
<protein>
    <submittedName>
        <fullName evidence="9">NPK1-related protein kinase</fullName>
    </submittedName>
</protein>
<dbReference type="PROSITE" id="PS51745">
    <property type="entry name" value="PB1"/>
    <property type="match status" value="1"/>
</dbReference>
<dbReference type="RefSeq" id="XP_002680693.1">
    <property type="nucleotide sequence ID" value="XM_002680647.1"/>
</dbReference>
<evidence type="ECO:0000313" key="9">
    <source>
        <dbReference type="EMBL" id="EFC47949.1"/>
    </source>
</evidence>
<dbReference type="Pfam" id="PF24681">
    <property type="entry name" value="Kelch_KLHDC2_KLHL20_DRC7"/>
    <property type="match status" value="1"/>
</dbReference>
<evidence type="ECO:0000256" key="6">
    <source>
        <dbReference type="SAM" id="MobiDB-lite"/>
    </source>
</evidence>
<dbReference type="Pfam" id="PF00564">
    <property type="entry name" value="PB1"/>
    <property type="match status" value="1"/>
</dbReference>
<dbReference type="PROSITE" id="PS00108">
    <property type="entry name" value="PROTEIN_KINASE_ST"/>
    <property type="match status" value="1"/>
</dbReference>
<dbReference type="InterPro" id="IPR015915">
    <property type="entry name" value="Kelch-typ_b-propeller"/>
</dbReference>
<feature type="region of interest" description="Disordered" evidence="6">
    <location>
        <begin position="592"/>
        <end position="698"/>
    </location>
</feature>
<feature type="compositionally biased region" description="Acidic residues" evidence="6">
    <location>
        <begin position="656"/>
        <end position="684"/>
    </location>
</feature>
<evidence type="ECO:0000256" key="4">
    <source>
        <dbReference type="ARBA" id="ARBA00022840"/>
    </source>
</evidence>
<sequence length="810" mass="90445">MYIFGGITSYQANDGRKASEYIDVLSMYDISQRRWKKPKNKGAAPSARAGHSCCVINRDIYIFGGRQGTILFNDLYKYNVDSEKWSKIQTKGEAPQPSAGHTMSAYMDKIVILGGSDWKKYPTEIYVFHIPSKVWVKCASLGITTGRFWHTATVYEDNLYVYGGGTVELIDDIYSINLRSLNAISEATALTPQSSASPVPLPEMPLQTFASALKFKTIYKAEMRVFAKVPRDVTYLELKETISKSYGFPVVLKYVELDDEKDEITIGSDRELRDFIECFEEMGKGLRLELSEERVESDSDSEIDQEEEIQATTNGTGIMWRKGGLLGKGAYGEVYKGLNVNTGQWMAVKIIDLSATSEKEKSLVEKQILNEVNLMSDLRHDNIVRYLGAEFNRKRTRLFIYIELVDGGSLSEILKNVGKLDESVVRQYTRQILFGLKYLHDKNIIHRDIKGGNILIETKSGTIKLADFGHSKKITENVQASLRICGTPMWMAPEIIKESKYSKASDIWSVACTVIEMLTADVPFPDLVSLENTGVMYRIATGAVPKIPENLSEEGKVFLAKCFNQSPGSRPTVDDLLKEPFLTTLRYVGVSYPNDETSSEEEEEEDDESFPSLDDSDYDEDTNSFDKGKRPLSTGSEESDGMENPNPNNKGKGPLVEEEEDEDEDFTDEDEDEDEEDFSDDESESSSYSEDKSSQSITQQLRNIQANNPILSMGLRGNLPTQAQVAQAAQLRRAPPPLVSTPSTGTLRGVLRNDINQMNPYIAQTVTQVASTPSSTLNIGSSASHSKSVTKSACDNDVMSFLQTKQHNNQ</sequence>
<dbReference type="Gene3D" id="1.10.510.10">
    <property type="entry name" value="Transferase(Phosphotransferase) domain 1"/>
    <property type="match status" value="1"/>
</dbReference>
<keyword evidence="3 9" id="KW-0418">Kinase</keyword>
<evidence type="ECO:0000256" key="2">
    <source>
        <dbReference type="ARBA" id="ARBA00022741"/>
    </source>
</evidence>
<dbReference type="SUPFAM" id="SSF117281">
    <property type="entry name" value="Kelch motif"/>
    <property type="match status" value="1"/>
</dbReference>
<evidence type="ECO:0000259" key="8">
    <source>
        <dbReference type="PROSITE" id="PS51745"/>
    </source>
</evidence>
<feature type="compositionally biased region" description="Acidic residues" evidence="6">
    <location>
        <begin position="597"/>
        <end position="623"/>
    </location>
</feature>
<organism evidence="10">
    <name type="scientific">Naegleria gruberi</name>
    <name type="common">Amoeba</name>
    <dbReference type="NCBI Taxonomy" id="5762"/>
    <lineage>
        <taxon>Eukaryota</taxon>
        <taxon>Discoba</taxon>
        <taxon>Heterolobosea</taxon>
        <taxon>Tetramitia</taxon>
        <taxon>Eutetramitia</taxon>
        <taxon>Vahlkampfiidae</taxon>
        <taxon>Naegleria</taxon>
    </lineage>
</organism>
<dbReference type="SUPFAM" id="SSF54277">
    <property type="entry name" value="CAD &amp; PB1 domains"/>
    <property type="match status" value="1"/>
</dbReference>
<dbReference type="InterPro" id="IPR053793">
    <property type="entry name" value="PB1-like"/>
</dbReference>
<dbReference type="InterPro" id="IPR017441">
    <property type="entry name" value="Protein_kinase_ATP_BS"/>
</dbReference>
<feature type="region of interest" description="Disordered" evidence="6">
    <location>
        <begin position="726"/>
        <end position="746"/>
    </location>
</feature>
<dbReference type="SMART" id="SM00666">
    <property type="entry name" value="PB1"/>
    <property type="match status" value="1"/>
</dbReference>
<dbReference type="PROSITE" id="PS50011">
    <property type="entry name" value="PROTEIN_KINASE_DOM"/>
    <property type="match status" value="1"/>
</dbReference>
<dbReference type="InParanoid" id="D2V5H2"/>
<dbReference type="InterPro" id="IPR050538">
    <property type="entry name" value="MAP_kinase_kinase_kinase"/>
</dbReference>
<dbReference type="GeneID" id="8849576"/>
<evidence type="ECO:0000313" key="10">
    <source>
        <dbReference type="Proteomes" id="UP000006671"/>
    </source>
</evidence>
<keyword evidence="1" id="KW-0808">Transferase</keyword>
<dbReference type="GO" id="GO:0005524">
    <property type="term" value="F:ATP binding"/>
    <property type="evidence" value="ECO:0007669"/>
    <property type="project" value="UniProtKB-UniRule"/>
</dbReference>
<keyword evidence="4 5" id="KW-0067">ATP-binding</keyword>
<feature type="domain" description="PB1" evidence="8">
    <location>
        <begin position="212"/>
        <end position="293"/>
    </location>
</feature>
<dbReference type="PROSITE" id="PS00107">
    <property type="entry name" value="PROTEIN_KINASE_ATP"/>
    <property type="match status" value="1"/>
</dbReference>
<evidence type="ECO:0000256" key="3">
    <source>
        <dbReference type="ARBA" id="ARBA00022777"/>
    </source>
</evidence>
<feature type="compositionally biased region" description="Low complexity" evidence="6">
    <location>
        <begin position="644"/>
        <end position="654"/>
    </location>
</feature>
<evidence type="ECO:0000256" key="1">
    <source>
        <dbReference type="ARBA" id="ARBA00022679"/>
    </source>
</evidence>
<dbReference type="CDD" id="cd05992">
    <property type="entry name" value="PB1"/>
    <property type="match status" value="1"/>
</dbReference>
<dbReference type="OrthoDB" id="266718at2759"/>
<dbReference type="PANTHER" id="PTHR48016">
    <property type="entry name" value="MAP KINASE KINASE KINASE SSK2-RELATED-RELATED"/>
    <property type="match status" value="1"/>
</dbReference>
<keyword evidence="10" id="KW-1185">Reference proteome</keyword>
<feature type="binding site" evidence="5">
    <location>
        <position position="349"/>
    </location>
    <ligand>
        <name>ATP</name>
        <dbReference type="ChEBI" id="CHEBI:30616"/>
    </ligand>
</feature>
<dbReference type="InterPro" id="IPR008271">
    <property type="entry name" value="Ser/Thr_kinase_AS"/>
</dbReference>
<dbReference type="InterPro" id="IPR000270">
    <property type="entry name" value="PB1_dom"/>
</dbReference>
<dbReference type="eggNOG" id="KOG0198">
    <property type="taxonomic scope" value="Eukaryota"/>
</dbReference>
<dbReference type="InterPro" id="IPR011009">
    <property type="entry name" value="Kinase-like_dom_sf"/>
</dbReference>
<dbReference type="KEGG" id="ngr:NAEGRDRAFT_78570"/>
<name>D2V5H2_NAEGR</name>
<dbReference type="AlphaFoldDB" id="D2V5H2"/>
<gene>
    <name evidence="9" type="ORF">NAEGRDRAFT_78570</name>
</gene>
<accession>D2V5H2</accession>
<dbReference type="Proteomes" id="UP000006671">
    <property type="component" value="Unassembled WGS sequence"/>
</dbReference>
<proteinExistence type="predicted"/>
<evidence type="ECO:0000259" key="7">
    <source>
        <dbReference type="PROSITE" id="PS50011"/>
    </source>
</evidence>
<dbReference type="InterPro" id="IPR000719">
    <property type="entry name" value="Prot_kinase_dom"/>
</dbReference>